<evidence type="ECO:0000259" key="2">
    <source>
        <dbReference type="Pfam" id="PF25545"/>
    </source>
</evidence>
<feature type="region of interest" description="Disordered" evidence="1">
    <location>
        <begin position="65"/>
        <end position="93"/>
    </location>
</feature>
<dbReference type="PANTHER" id="PTHR42470:SF2">
    <property type="match status" value="1"/>
</dbReference>
<keyword evidence="4" id="KW-1185">Reference proteome</keyword>
<dbReference type="InterPro" id="IPR057684">
    <property type="entry name" value="DUF7924"/>
</dbReference>
<dbReference type="EMBL" id="JAGPXD010000004">
    <property type="protein sequence ID" value="KAH7358176.1"/>
    <property type="molecule type" value="Genomic_DNA"/>
</dbReference>
<evidence type="ECO:0000256" key="1">
    <source>
        <dbReference type="SAM" id="MobiDB-lite"/>
    </source>
</evidence>
<dbReference type="AlphaFoldDB" id="A0A8K0X1F1"/>
<dbReference type="PANTHER" id="PTHR42470">
    <property type="entry name" value="VAST DOMAIN-CONTAINING PROTEIN"/>
    <property type="match status" value="1"/>
</dbReference>
<dbReference type="Proteomes" id="UP000813385">
    <property type="component" value="Unassembled WGS sequence"/>
</dbReference>
<comment type="caution">
    <text evidence="3">The sequence shown here is derived from an EMBL/GenBank/DDBJ whole genome shotgun (WGS) entry which is preliminary data.</text>
</comment>
<proteinExistence type="predicted"/>
<evidence type="ECO:0000313" key="4">
    <source>
        <dbReference type="Proteomes" id="UP000813385"/>
    </source>
</evidence>
<feature type="region of interest" description="Disordered" evidence="1">
    <location>
        <begin position="1"/>
        <end position="33"/>
    </location>
</feature>
<feature type="compositionally biased region" description="Basic and acidic residues" evidence="1">
    <location>
        <begin position="1"/>
        <end position="20"/>
    </location>
</feature>
<sequence length="405" mass="46144">MKRQADALDHDHDHDLDRLSKRFRNPTCLSVGKTPIRSEPIEAWARDGQWPREYLESKMERILARKRSPLSRRRPNSATSPASSGQESREEKSVPYEDLRYVLLLQTKGSYMVKSAVGITEESKHLCQDLLGREQPSPEASLFDDDIFEKVCRNLDNKNEARVMQDISRLIVPSAETLAFRHKDLAHLSESVGEGWMNSVPMTGTQPRPDYSVGFKREAFTEIQLAKLAPCIGDIIAGDQSLFMATYYMYFPFLTCEVKCGATSLDTADRQNAHSMTLAVRAVVELFRAVDRQSEVDRQILAFSISHDHRSVRIYGHYAVVEGKGAKYYRHPIRTFDFTKLDGKDKWTAYRFTRNVYDTWVPAHLMRICSAIDQLPEPDLDVASQPGSTLSHDMSLHHGTSDDQE</sequence>
<reference evidence="3" key="1">
    <citation type="journal article" date="2021" name="Nat. Commun.">
        <title>Genetic determinants of endophytism in the Arabidopsis root mycobiome.</title>
        <authorList>
            <person name="Mesny F."/>
            <person name="Miyauchi S."/>
            <person name="Thiergart T."/>
            <person name="Pickel B."/>
            <person name="Atanasova L."/>
            <person name="Karlsson M."/>
            <person name="Huettel B."/>
            <person name="Barry K.W."/>
            <person name="Haridas S."/>
            <person name="Chen C."/>
            <person name="Bauer D."/>
            <person name="Andreopoulos W."/>
            <person name="Pangilinan J."/>
            <person name="LaButti K."/>
            <person name="Riley R."/>
            <person name="Lipzen A."/>
            <person name="Clum A."/>
            <person name="Drula E."/>
            <person name="Henrissat B."/>
            <person name="Kohler A."/>
            <person name="Grigoriev I.V."/>
            <person name="Martin F.M."/>
            <person name="Hacquard S."/>
        </authorList>
    </citation>
    <scope>NUCLEOTIDE SEQUENCE</scope>
    <source>
        <strain evidence="3">MPI-CAGE-AT-0016</strain>
    </source>
</reference>
<feature type="compositionally biased region" description="Basic residues" evidence="1">
    <location>
        <begin position="65"/>
        <end position="75"/>
    </location>
</feature>
<gene>
    <name evidence="3" type="ORF">B0T11DRAFT_283865</name>
</gene>
<organism evidence="3 4">
    <name type="scientific">Plectosphaerella cucumerina</name>
    <dbReference type="NCBI Taxonomy" id="40658"/>
    <lineage>
        <taxon>Eukaryota</taxon>
        <taxon>Fungi</taxon>
        <taxon>Dikarya</taxon>
        <taxon>Ascomycota</taxon>
        <taxon>Pezizomycotina</taxon>
        <taxon>Sordariomycetes</taxon>
        <taxon>Hypocreomycetidae</taxon>
        <taxon>Glomerellales</taxon>
        <taxon>Plectosphaerellaceae</taxon>
        <taxon>Plectosphaerella</taxon>
    </lineage>
</organism>
<feature type="region of interest" description="Disordered" evidence="1">
    <location>
        <begin position="380"/>
        <end position="405"/>
    </location>
</feature>
<feature type="domain" description="DUF7924" evidence="2">
    <location>
        <begin position="148"/>
        <end position="372"/>
    </location>
</feature>
<evidence type="ECO:0000313" key="3">
    <source>
        <dbReference type="EMBL" id="KAH7358176.1"/>
    </source>
</evidence>
<dbReference type="Pfam" id="PF25545">
    <property type="entry name" value="DUF7924"/>
    <property type="match status" value="1"/>
</dbReference>
<accession>A0A8K0X1F1</accession>
<name>A0A8K0X1F1_9PEZI</name>
<protein>
    <recommendedName>
        <fullName evidence="2">DUF7924 domain-containing protein</fullName>
    </recommendedName>
</protein>
<feature type="compositionally biased region" description="Polar residues" evidence="1">
    <location>
        <begin position="76"/>
        <end position="86"/>
    </location>
</feature>
<dbReference type="OrthoDB" id="4849331at2759"/>
<feature type="compositionally biased region" description="Basic and acidic residues" evidence="1">
    <location>
        <begin position="394"/>
        <end position="405"/>
    </location>
</feature>